<dbReference type="InterPro" id="IPR001128">
    <property type="entry name" value="Cyt_P450"/>
</dbReference>
<dbReference type="GO" id="GO:0020037">
    <property type="term" value="F:heme binding"/>
    <property type="evidence" value="ECO:0007669"/>
    <property type="project" value="InterPro"/>
</dbReference>
<dbReference type="EMBL" id="CAJPIZ010004541">
    <property type="protein sequence ID" value="CAG2107649.1"/>
    <property type="molecule type" value="Genomic_DNA"/>
</dbReference>
<sequence length="574" mass="65024">ALLIYYVGVFYAKLGNYPPVLRNFQKHLSEETSKLSKVYGPVFTLWIGPLPFVFICDLDMGREVYNKPHFNGRPKTHYKKLFSSGPNEQSIVNADYGPCWLSGRKIAMSVISKYAKTSELSQLVANRTADMLRLIVEEQGINKPFKPNEYSYNLFANIVVSILLSIELNMHQDEFKALKYMTTDHFTELGATGIARDFCDIMIAAKHEAIEEDKRVAKFLNDDNLSRILVDLSLAASETTTTTLLWTILYMAYYPKLQTRLRNEIRNVLGDAIPGVNDKARLSYVMTFILEILRVRNPFPIGVPHTTTKAAKLGSYNIPTETILMLHQGHIMNDPDHWTKPDLFNPDRFLDANGCVDLVKPNAYIPFAIGKRICPVILQPLVTQITAQMLSWTSFRSKTSSLSSDQNLKQRVVCDGIQVIELFLMCGQYLSHIPFHPTLDPIHQFFHLKHESDSRDLRQIRDRQLHFDDRSANRYTSAITSILFEYKKRIIVLNASTVVSLITISLSLASLNWPQSITRKTWLLRANTCLMAGTLCPSTTNTTSLTDSLRKYCTSGQFMFSPNSGLCGGDASDC</sequence>
<name>A0A7R9Q0T8_9ACAR</name>
<keyword evidence="5" id="KW-0349">Heme</keyword>
<accession>A0A7R9Q0T8</accession>
<dbReference type="GO" id="GO:0005506">
    <property type="term" value="F:iron ion binding"/>
    <property type="evidence" value="ECO:0007669"/>
    <property type="project" value="InterPro"/>
</dbReference>
<protein>
    <recommendedName>
        <fullName evidence="8">Cytochrome P450</fullName>
    </recommendedName>
</protein>
<dbReference type="GO" id="GO:0016705">
    <property type="term" value="F:oxidoreductase activity, acting on paired donors, with incorporation or reduction of molecular oxygen"/>
    <property type="evidence" value="ECO:0007669"/>
    <property type="project" value="InterPro"/>
</dbReference>
<evidence type="ECO:0000256" key="5">
    <source>
        <dbReference type="PIRSR" id="PIRSR602401-1"/>
    </source>
</evidence>
<dbReference type="Gene3D" id="1.10.630.10">
    <property type="entry name" value="Cytochrome P450"/>
    <property type="match status" value="1"/>
</dbReference>
<evidence type="ECO:0000256" key="2">
    <source>
        <dbReference type="ARBA" id="ARBA00022723"/>
    </source>
</evidence>
<proteinExistence type="inferred from homology"/>
<keyword evidence="2 5" id="KW-0479">Metal-binding</keyword>
<evidence type="ECO:0000256" key="4">
    <source>
        <dbReference type="ARBA" id="ARBA00023033"/>
    </source>
</evidence>
<dbReference type="AlphaFoldDB" id="A0A7R9Q0T8"/>
<gene>
    <name evidence="6" type="ORF">OSB1V03_LOCUS7649</name>
</gene>
<dbReference type="PRINTS" id="PR00463">
    <property type="entry name" value="EP450I"/>
</dbReference>
<dbReference type="PANTHER" id="PTHR24300">
    <property type="entry name" value="CYTOCHROME P450 508A4-RELATED"/>
    <property type="match status" value="1"/>
</dbReference>
<dbReference type="SUPFAM" id="SSF48264">
    <property type="entry name" value="Cytochrome P450"/>
    <property type="match status" value="1"/>
</dbReference>
<evidence type="ECO:0008006" key="8">
    <source>
        <dbReference type="Google" id="ProtNLM"/>
    </source>
</evidence>
<evidence type="ECO:0000256" key="3">
    <source>
        <dbReference type="ARBA" id="ARBA00023004"/>
    </source>
</evidence>
<dbReference type="GO" id="GO:0004497">
    <property type="term" value="F:monooxygenase activity"/>
    <property type="evidence" value="ECO:0007669"/>
    <property type="project" value="UniProtKB-KW"/>
</dbReference>
<dbReference type="InterPro" id="IPR050182">
    <property type="entry name" value="Cytochrome_P450_fam2"/>
</dbReference>
<dbReference type="Pfam" id="PF00067">
    <property type="entry name" value="p450"/>
    <property type="match status" value="2"/>
</dbReference>
<evidence type="ECO:0000313" key="7">
    <source>
        <dbReference type="Proteomes" id="UP000759131"/>
    </source>
</evidence>
<dbReference type="Proteomes" id="UP000759131">
    <property type="component" value="Unassembled WGS sequence"/>
</dbReference>
<feature type="non-terminal residue" evidence="6">
    <location>
        <position position="1"/>
    </location>
</feature>
<dbReference type="EMBL" id="OC859116">
    <property type="protein sequence ID" value="CAD7627219.1"/>
    <property type="molecule type" value="Genomic_DNA"/>
</dbReference>
<dbReference type="InterPro" id="IPR002401">
    <property type="entry name" value="Cyt_P450_E_grp-I"/>
</dbReference>
<dbReference type="PRINTS" id="PR00385">
    <property type="entry name" value="P450"/>
</dbReference>
<comment type="cofactor">
    <cofactor evidence="5">
        <name>heme</name>
        <dbReference type="ChEBI" id="CHEBI:30413"/>
    </cofactor>
</comment>
<evidence type="ECO:0000256" key="1">
    <source>
        <dbReference type="ARBA" id="ARBA00010617"/>
    </source>
</evidence>
<keyword evidence="7" id="KW-1185">Reference proteome</keyword>
<dbReference type="InterPro" id="IPR036396">
    <property type="entry name" value="Cyt_P450_sf"/>
</dbReference>
<evidence type="ECO:0000313" key="6">
    <source>
        <dbReference type="EMBL" id="CAD7627219.1"/>
    </source>
</evidence>
<dbReference type="PANTHER" id="PTHR24300:SF403">
    <property type="entry name" value="CYTOCHROME P450 306A1"/>
    <property type="match status" value="1"/>
</dbReference>
<keyword evidence="3 5" id="KW-0408">Iron</keyword>
<organism evidence="6">
    <name type="scientific">Medioppia subpectinata</name>
    <dbReference type="NCBI Taxonomy" id="1979941"/>
    <lineage>
        <taxon>Eukaryota</taxon>
        <taxon>Metazoa</taxon>
        <taxon>Ecdysozoa</taxon>
        <taxon>Arthropoda</taxon>
        <taxon>Chelicerata</taxon>
        <taxon>Arachnida</taxon>
        <taxon>Acari</taxon>
        <taxon>Acariformes</taxon>
        <taxon>Sarcoptiformes</taxon>
        <taxon>Oribatida</taxon>
        <taxon>Brachypylina</taxon>
        <taxon>Oppioidea</taxon>
        <taxon>Oppiidae</taxon>
        <taxon>Medioppia</taxon>
    </lineage>
</organism>
<dbReference type="OrthoDB" id="6511124at2759"/>
<keyword evidence="4" id="KW-0560">Oxidoreductase</keyword>
<keyword evidence="4" id="KW-0503">Monooxygenase</keyword>
<comment type="similarity">
    <text evidence="1">Belongs to the cytochrome P450 family.</text>
</comment>
<feature type="non-terminal residue" evidence="6">
    <location>
        <position position="574"/>
    </location>
</feature>
<feature type="binding site" description="axial binding residue" evidence="5">
    <location>
        <position position="374"/>
    </location>
    <ligand>
        <name>heme</name>
        <dbReference type="ChEBI" id="CHEBI:30413"/>
    </ligand>
    <ligandPart>
        <name>Fe</name>
        <dbReference type="ChEBI" id="CHEBI:18248"/>
    </ligandPart>
</feature>
<reference evidence="6" key="1">
    <citation type="submission" date="2020-11" db="EMBL/GenBank/DDBJ databases">
        <authorList>
            <person name="Tran Van P."/>
        </authorList>
    </citation>
    <scope>NUCLEOTIDE SEQUENCE</scope>
</reference>